<comment type="caution">
    <text evidence="1">The sequence shown here is derived from an EMBL/GenBank/DDBJ whole genome shotgun (WGS) entry which is preliminary data.</text>
</comment>
<accession>A0ABW2LXY0</accession>
<organism evidence="1 2">
    <name type="scientific">Chryseobacterium zhengzhouense</name>
    <dbReference type="NCBI Taxonomy" id="1636086"/>
    <lineage>
        <taxon>Bacteria</taxon>
        <taxon>Pseudomonadati</taxon>
        <taxon>Bacteroidota</taxon>
        <taxon>Flavobacteriia</taxon>
        <taxon>Flavobacteriales</taxon>
        <taxon>Weeksellaceae</taxon>
        <taxon>Chryseobacterium group</taxon>
        <taxon>Chryseobacterium</taxon>
    </lineage>
</organism>
<sequence>MKINSSFFLFFFFAVFCYGQNFPEKFEDNGKFGIKFQGKIILPSIYNDIITYPLFIVIKGNERTIYDNKMSLLYKNSEILTYVFLDEYEKIQILTKNGKLFNYNNDGLITNILKLNPTKTINNKNNSFENGCNRYFIKNKKIHLENLKNGYLDYDIEYKKYGKNVKFLNNMKKMEIEYLYSYKKKQQQDSIIADIAFDEEIYFKPLKTNYIVSKIKGKYGVWDFVNEKIILSYDYEKIVPYHNYLMIKKNKLYTFYPNIGTKPKYKKLEPYIGYFARFETIDNKKGWVDRKGKEYFNE</sequence>
<proteinExistence type="predicted"/>
<evidence type="ECO:0008006" key="3">
    <source>
        <dbReference type="Google" id="ProtNLM"/>
    </source>
</evidence>
<name>A0ABW2LXY0_9FLAO</name>
<evidence type="ECO:0000313" key="1">
    <source>
        <dbReference type="EMBL" id="MFC7346555.1"/>
    </source>
</evidence>
<dbReference type="EMBL" id="JBHTCR010000003">
    <property type="protein sequence ID" value="MFC7346555.1"/>
    <property type="molecule type" value="Genomic_DNA"/>
</dbReference>
<evidence type="ECO:0000313" key="2">
    <source>
        <dbReference type="Proteomes" id="UP001596550"/>
    </source>
</evidence>
<reference evidence="2" key="1">
    <citation type="journal article" date="2019" name="Int. J. Syst. Evol. Microbiol.">
        <title>The Global Catalogue of Microorganisms (GCM) 10K type strain sequencing project: providing services to taxonomists for standard genome sequencing and annotation.</title>
        <authorList>
            <consortium name="The Broad Institute Genomics Platform"/>
            <consortium name="The Broad Institute Genome Sequencing Center for Infectious Disease"/>
            <person name="Wu L."/>
            <person name="Ma J."/>
        </authorList>
    </citation>
    <scope>NUCLEOTIDE SEQUENCE [LARGE SCALE GENOMIC DNA]</scope>
    <source>
        <strain evidence="2">CCUG 54781</strain>
    </source>
</reference>
<protein>
    <recommendedName>
        <fullName evidence="3">WG repeat-containing protein</fullName>
    </recommendedName>
</protein>
<gene>
    <name evidence="1" type="ORF">ACFQO9_07515</name>
</gene>
<dbReference type="RefSeq" id="WP_378176192.1">
    <property type="nucleotide sequence ID" value="NZ_JBHTCR010000003.1"/>
</dbReference>
<dbReference type="Proteomes" id="UP001596550">
    <property type="component" value="Unassembled WGS sequence"/>
</dbReference>
<keyword evidence="2" id="KW-1185">Reference proteome</keyword>